<keyword evidence="2" id="KW-1133">Transmembrane helix</keyword>
<keyword evidence="2" id="KW-0812">Transmembrane</keyword>
<protein>
    <submittedName>
        <fullName evidence="4">LysM peptidoglycan-binding domain-containing protein</fullName>
    </submittedName>
</protein>
<feature type="compositionally biased region" description="Polar residues" evidence="1">
    <location>
        <begin position="307"/>
        <end position="349"/>
    </location>
</feature>
<dbReference type="PROSITE" id="PS51782">
    <property type="entry name" value="LYSM"/>
    <property type="match status" value="1"/>
</dbReference>
<feature type="region of interest" description="Disordered" evidence="1">
    <location>
        <begin position="275"/>
        <end position="374"/>
    </location>
</feature>
<gene>
    <name evidence="4" type="ORF">WMO14_11650</name>
</gene>
<dbReference type="RefSeq" id="WP_349153874.1">
    <property type="nucleotide sequence ID" value="NZ_JBBMER010000009.1"/>
</dbReference>
<evidence type="ECO:0000256" key="2">
    <source>
        <dbReference type="SAM" id="Phobius"/>
    </source>
</evidence>
<evidence type="ECO:0000313" key="4">
    <source>
        <dbReference type="EMBL" id="MEQ2380515.1"/>
    </source>
</evidence>
<organism evidence="4 5">
    <name type="scientific">[Lactobacillus] rogosae</name>
    <dbReference type="NCBI Taxonomy" id="706562"/>
    <lineage>
        <taxon>Bacteria</taxon>
        <taxon>Bacillati</taxon>
        <taxon>Bacillota</taxon>
        <taxon>Clostridia</taxon>
        <taxon>Lachnospirales</taxon>
        <taxon>Lachnospiraceae</taxon>
        <taxon>Lachnospira</taxon>
    </lineage>
</organism>
<proteinExistence type="predicted"/>
<reference evidence="4 5" key="1">
    <citation type="submission" date="2024-03" db="EMBL/GenBank/DDBJ databases">
        <title>Human intestinal bacterial collection.</title>
        <authorList>
            <person name="Pauvert C."/>
            <person name="Hitch T.C.A."/>
            <person name="Clavel T."/>
        </authorList>
    </citation>
    <scope>NUCLEOTIDE SEQUENCE [LARGE SCALE GENOMIC DNA]</scope>
    <source>
        <strain evidence="4 5">CLA-AA-H255</strain>
    </source>
</reference>
<accession>A0ABV1BZQ0</accession>
<dbReference type="Proteomes" id="UP001442364">
    <property type="component" value="Unassembled WGS sequence"/>
</dbReference>
<feature type="domain" description="LysM" evidence="3">
    <location>
        <begin position="383"/>
        <end position="430"/>
    </location>
</feature>
<feature type="transmembrane region" description="Helical" evidence="2">
    <location>
        <begin position="235"/>
        <end position="256"/>
    </location>
</feature>
<evidence type="ECO:0000256" key="1">
    <source>
        <dbReference type="SAM" id="MobiDB-lite"/>
    </source>
</evidence>
<dbReference type="CDD" id="cd00118">
    <property type="entry name" value="LysM"/>
    <property type="match status" value="1"/>
</dbReference>
<evidence type="ECO:0000313" key="5">
    <source>
        <dbReference type="Proteomes" id="UP001442364"/>
    </source>
</evidence>
<dbReference type="SMART" id="SM00257">
    <property type="entry name" value="LysM"/>
    <property type="match status" value="1"/>
</dbReference>
<dbReference type="SUPFAM" id="SSF54106">
    <property type="entry name" value="LysM domain"/>
    <property type="match status" value="1"/>
</dbReference>
<keyword evidence="2" id="KW-0472">Membrane</keyword>
<dbReference type="Gene3D" id="3.10.350.10">
    <property type="entry name" value="LysM domain"/>
    <property type="match status" value="1"/>
</dbReference>
<dbReference type="InterPro" id="IPR036779">
    <property type="entry name" value="LysM_dom_sf"/>
</dbReference>
<comment type="caution">
    <text evidence="4">The sequence shown here is derived from an EMBL/GenBank/DDBJ whole genome shotgun (WGS) entry which is preliminary data.</text>
</comment>
<name>A0ABV1BZQ0_9FIRM</name>
<feature type="compositionally biased region" description="Polar residues" evidence="1">
    <location>
        <begin position="359"/>
        <end position="374"/>
    </location>
</feature>
<dbReference type="Gene3D" id="3.40.140.10">
    <property type="entry name" value="Cytidine Deaminase, domain 2"/>
    <property type="match status" value="1"/>
</dbReference>
<dbReference type="InterPro" id="IPR018392">
    <property type="entry name" value="LysM"/>
</dbReference>
<evidence type="ECO:0000259" key="3">
    <source>
        <dbReference type="PROSITE" id="PS51782"/>
    </source>
</evidence>
<keyword evidence="5" id="KW-1185">Reference proteome</keyword>
<dbReference type="EMBL" id="JBBMER010000009">
    <property type="protein sequence ID" value="MEQ2380515.1"/>
    <property type="molecule type" value="Genomic_DNA"/>
</dbReference>
<sequence length="431" mass="48756">MIEIICNKDESDKNSHHVKEGVTSIRRPKNIKQIGDVSSDKKIYIEDYAFTYINSIAYNNPMIEQAGVLLGELQKDSEEKCVFVKGVIKSVVEDKGERIHFDENVWNRIYSDTEKYFPNLSVVGWFAVVPDLTSERMARLKKIHLDNFAGMMKTLYLVDTACKEEHFYLYENGSLRKQKGYVCFYERNYEMQEYMLERNGKKSCEDSRTDKVMQTIRNVIKEKDELHEQKKSNSFMYVMSTFLVVVIIVIGINLMNSYEKMKQFDKSINTLMNQMSGNDTDQSDNQDDTVTVNKLSGDVYPTKGDTDTSQNEDNMKNADNYSNAGSNSSGTERNSGSANSSESLNNSDDANGVGDENSSDSSTAPKTAQGVSSGDDTAAYTAYVYTVKTGDTLMSICKKHYGTTTKYTEVLKYNELDDANVLYVGQEIKLP</sequence>
<dbReference type="Pfam" id="PF01476">
    <property type="entry name" value="LysM"/>
    <property type="match status" value="1"/>
</dbReference>